<evidence type="ECO:0000313" key="1">
    <source>
        <dbReference type="EMBL" id="SHI67623.1"/>
    </source>
</evidence>
<comment type="caution">
    <text evidence="1">The sequence shown here is derived from an EMBL/GenBank/DDBJ whole genome shotgun (WGS) entry which is preliminary data.</text>
</comment>
<gene>
    <name evidence="1" type="ORF">SAMN05660830_00639</name>
</gene>
<dbReference type="Proteomes" id="UP000184001">
    <property type="component" value="Unassembled WGS sequence"/>
</dbReference>
<dbReference type="RefSeq" id="WP_020001764.1">
    <property type="nucleotide sequence ID" value="NZ_CP192219.1"/>
</dbReference>
<proteinExistence type="predicted"/>
<name>A0A8G2C7P5_9BACT</name>
<sequence>MQKEIVSAPGNTPIDRIYAMTIVIRSFKGRKHVEVHLFRSDIPEEERQDTNLLRCIDTDYEKQKLSPDLTGTLEDTKEMILESFTKEERDMIISYLEERYQTRLEGIFAAPLSFPVPQGTMPLASIPEGKSMGFIKFDKVHEYPLPFNFRGFYDLDQHEPNVI</sequence>
<protein>
    <submittedName>
        <fullName evidence="1">Uncharacterized protein</fullName>
    </submittedName>
</protein>
<dbReference type="AlphaFoldDB" id="A0A8G2C7P5"/>
<dbReference type="EMBL" id="FQZR01000002">
    <property type="protein sequence ID" value="SHI67623.1"/>
    <property type="molecule type" value="Genomic_DNA"/>
</dbReference>
<evidence type="ECO:0000313" key="2">
    <source>
        <dbReference type="Proteomes" id="UP000184001"/>
    </source>
</evidence>
<reference evidence="1 2" key="1">
    <citation type="submission" date="2016-11" db="EMBL/GenBank/DDBJ databases">
        <authorList>
            <person name="Varghese N."/>
            <person name="Submissions S."/>
        </authorList>
    </citation>
    <scope>NUCLEOTIDE SEQUENCE [LARGE SCALE GENOMIC DNA]</scope>
    <source>
        <strain evidence="1 2">DSM 17919</strain>
    </source>
</reference>
<accession>A0A8G2C7P5</accession>
<organism evidence="1 2">
    <name type="scientific">Halodesulfovibrio aestuarii</name>
    <dbReference type="NCBI Taxonomy" id="126333"/>
    <lineage>
        <taxon>Bacteria</taxon>
        <taxon>Pseudomonadati</taxon>
        <taxon>Thermodesulfobacteriota</taxon>
        <taxon>Desulfovibrionia</taxon>
        <taxon>Desulfovibrionales</taxon>
        <taxon>Desulfovibrionaceae</taxon>
        <taxon>Halodesulfovibrio</taxon>
    </lineage>
</organism>